<evidence type="ECO:0000256" key="11">
    <source>
        <dbReference type="SAM" id="Phobius"/>
    </source>
</evidence>
<evidence type="ECO:0000256" key="4">
    <source>
        <dbReference type="ARBA" id="ARBA00022692"/>
    </source>
</evidence>
<protein>
    <recommendedName>
        <fullName evidence="9">Guanidinium exporter</fullName>
    </recommendedName>
</protein>
<dbReference type="FunFam" id="1.10.3730.20:FF:000001">
    <property type="entry name" value="Quaternary ammonium compound resistance transporter SugE"/>
    <property type="match status" value="1"/>
</dbReference>
<comment type="similarity">
    <text evidence="8">Belongs to the drug/metabolite transporter (DMT) superfamily. Small multidrug resistance (SMR) (TC 2.A.7.1) family. Gdx/SugE subfamily.</text>
</comment>
<comment type="subcellular location">
    <subcellularLocation>
        <location evidence="1 10">Cell membrane</location>
        <topology evidence="1 10">Multi-pass membrane protein</topology>
    </subcellularLocation>
</comment>
<evidence type="ECO:0000256" key="6">
    <source>
        <dbReference type="ARBA" id="ARBA00023136"/>
    </source>
</evidence>
<feature type="transmembrane region" description="Helical" evidence="11">
    <location>
        <begin position="87"/>
        <end position="106"/>
    </location>
</feature>
<dbReference type="GO" id="GO:0015199">
    <property type="term" value="F:amino-acid betaine transmembrane transporter activity"/>
    <property type="evidence" value="ECO:0007669"/>
    <property type="project" value="TreeGrafter"/>
</dbReference>
<evidence type="ECO:0000256" key="1">
    <source>
        <dbReference type="ARBA" id="ARBA00004651"/>
    </source>
</evidence>
<dbReference type="InterPro" id="IPR045324">
    <property type="entry name" value="Small_multidrug_res"/>
</dbReference>
<dbReference type="SUPFAM" id="SSF103481">
    <property type="entry name" value="Multidrug resistance efflux transporter EmrE"/>
    <property type="match status" value="1"/>
</dbReference>
<dbReference type="Gene3D" id="1.10.3730.20">
    <property type="match status" value="1"/>
</dbReference>
<evidence type="ECO:0000256" key="5">
    <source>
        <dbReference type="ARBA" id="ARBA00022989"/>
    </source>
</evidence>
<evidence type="ECO:0000313" key="13">
    <source>
        <dbReference type="Proteomes" id="UP001177597"/>
    </source>
</evidence>
<keyword evidence="2" id="KW-0813">Transport</keyword>
<sequence length="112" mass="11918">MNGLAYLLISIVAEVIATTSLKASDGFTRLLPSIIVVVVVGYSISFFGLSQVVKMMPLGIAYAIWSGLGIVLVSVAALFLYQQKLDWPAILGILLIISGVLVINLVSKTSIH</sequence>
<keyword evidence="5 11" id="KW-1133">Transmembrane helix</keyword>
<evidence type="ECO:0000256" key="10">
    <source>
        <dbReference type="RuleBase" id="RU003942"/>
    </source>
</evidence>
<dbReference type="GO" id="GO:0005886">
    <property type="term" value="C:plasma membrane"/>
    <property type="evidence" value="ECO:0007669"/>
    <property type="project" value="UniProtKB-SubCell"/>
</dbReference>
<dbReference type="AlphaFoldDB" id="A0AA95G990"/>
<dbReference type="InterPro" id="IPR037185">
    <property type="entry name" value="EmrE-like"/>
</dbReference>
<evidence type="ECO:0000256" key="8">
    <source>
        <dbReference type="ARBA" id="ARBA00038151"/>
    </source>
</evidence>
<evidence type="ECO:0000256" key="9">
    <source>
        <dbReference type="ARBA" id="ARBA00039168"/>
    </source>
</evidence>
<dbReference type="PANTHER" id="PTHR30561:SF1">
    <property type="entry name" value="MULTIDRUG TRANSPORTER EMRE"/>
    <property type="match status" value="1"/>
</dbReference>
<dbReference type="InterPro" id="IPR000390">
    <property type="entry name" value="Small_drug/metabolite_transptr"/>
</dbReference>
<dbReference type="RefSeq" id="WP_280628647.1">
    <property type="nucleotide sequence ID" value="NZ_CP123498.1"/>
</dbReference>
<evidence type="ECO:0000313" key="12">
    <source>
        <dbReference type="EMBL" id="WGL94317.1"/>
    </source>
</evidence>
<keyword evidence="3" id="KW-1003">Cell membrane</keyword>
<dbReference type="Proteomes" id="UP001177597">
    <property type="component" value="Chromosome"/>
</dbReference>
<keyword evidence="6 11" id="KW-0472">Membrane</keyword>
<comment type="function">
    <text evidence="7">Guanidinium ion exporter. Couples guanidinium export to the proton motive force, exchanging one guanidinium ion for two protons.</text>
</comment>
<dbReference type="EMBL" id="CP123498">
    <property type="protein sequence ID" value="WGL94317.1"/>
    <property type="molecule type" value="Genomic_DNA"/>
</dbReference>
<reference evidence="12" key="1">
    <citation type="submission" date="2023-04" db="EMBL/GenBank/DDBJ databases">
        <title>Genome dynamics across the evolutionary transition to endosymbiosis.</title>
        <authorList>
            <person name="Siozios S."/>
            <person name="Nadal-Jimenez P."/>
            <person name="Azagi T."/>
            <person name="Sprong H."/>
            <person name="Frost C.L."/>
            <person name="Parratt S.R."/>
            <person name="Taylor G."/>
            <person name="Brettell L."/>
            <person name="Lew K.C."/>
            <person name="Croft L."/>
            <person name="King K.C."/>
            <person name="Brockhurst M.A."/>
            <person name="Hypsa V."/>
            <person name="Novakova E."/>
            <person name="Darby A.C."/>
            <person name="Hurst G.D.D."/>
        </authorList>
    </citation>
    <scope>NUCLEOTIDE SEQUENCE</scope>
    <source>
        <strain evidence="12">AIh</strain>
    </source>
</reference>
<accession>A0AA95G990</accession>
<dbReference type="GO" id="GO:0015220">
    <property type="term" value="F:choline transmembrane transporter activity"/>
    <property type="evidence" value="ECO:0007669"/>
    <property type="project" value="TreeGrafter"/>
</dbReference>
<gene>
    <name evidence="12" type="ORF">QE207_11265</name>
</gene>
<dbReference type="PANTHER" id="PTHR30561">
    <property type="entry name" value="SMR FAMILY PROTON-DEPENDENT DRUG EFFLUX TRANSPORTER SUGE"/>
    <property type="match status" value="1"/>
</dbReference>
<feature type="transmembrane region" description="Helical" evidence="11">
    <location>
        <begin position="61"/>
        <end position="81"/>
    </location>
</feature>
<evidence type="ECO:0000256" key="7">
    <source>
        <dbReference type="ARBA" id="ARBA00037615"/>
    </source>
</evidence>
<feature type="transmembrane region" description="Helical" evidence="11">
    <location>
        <begin position="27"/>
        <end position="49"/>
    </location>
</feature>
<dbReference type="GO" id="GO:0015297">
    <property type="term" value="F:antiporter activity"/>
    <property type="evidence" value="ECO:0007669"/>
    <property type="project" value="TreeGrafter"/>
</dbReference>
<organism evidence="12 13">
    <name type="scientific">Arsenophonus nasoniae</name>
    <name type="common">son-killer infecting Nasonia vitripennis</name>
    <dbReference type="NCBI Taxonomy" id="638"/>
    <lineage>
        <taxon>Bacteria</taxon>
        <taxon>Pseudomonadati</taxon>
        <taxon>Pseudomonadota</taxon>
        <taxon>Gammaproteobacteria</taxon>
        <taxon>Enterobacterales</taxon>
        <taxon>Morganellaceae</taxon>
        <taxon>Arsenophonus</taxon>
    </lineage>
</organism>
<dbReference type="GO" id="GO:1990961">
    <property type="term" value="P:xenobiotic detoxification by transmembrane export across the plasma membrane"/>
    <property type="evidence" value="ECO:0007669"/>
    <property type="project" value="UniProtKB-ARBA"/>
</dbReference>
<dbReference type="GO" id="GO:0031460">
    <property type="term" value="P:glycine betaine transport"/>
    <property type="evidence" value="ECO:0007669"/>
    <property type="project" value="TreeGrafter"/>
</dbReference>
<dbReference type="Pfam" id="PF00893">
    <property type="entry name" value="Multi_Drug_Res"/>
    <property type="match status" value="1"/>
</dbReference>
<proteinExistence type="inferred from homology"/>
<keyword evidence="4 10" id="KW-0812">Transmembrane</keyword>
<evidence type="ECO:0000256" key="2">
    <source>
        <dbReference type="ARBA" id="ARBA00022448"/>
    </source>
</evidence>
<evidence type="ECO:0000256" key="3">
    <source>
        <dbReference type="ARBA" id="ARBA00022475"/>
    </source>
</evidence>
<name>A0AA95G990_9GAMM</name>